<keyword evidence="4" id="KW-0812">Transmembrane</keyword>
<feature type="signal peptide" evidence="5">
    <location>
        <begin position="1"/>
        <end position="23"/>
    </location>
</feature>
<evidence type="ECO:0000256" key="3">
    <source>
        <dbReference type="ARBA" id="ARBA00022737"/>
    </source>
</evidence>
<keyword evidence="4" id="KW-0472">Membrane</keyword>
<comment type="caution">
    <text evidence="6">The sequence shown here is derived from an EMBL/GenBank/DDBJ whole genome shotgun (WGS) entry which is preliminary data.</text>
</comment>
<dbReference type="PANTHER" id="PTHR24373:SF392">
    <property type="entry name" value="NEPHROCAN"/>
    <property type="match status" value="1"/>
</dbReference>
<organism evidence="6 7">
    <name type="scientific">Hypothenemus hampei</name>
    <name type="common">Coffee berry borer</name>
    <dbReference type="NCBI Taxonomy" id="57062"/>
    <lineage>
        <taxon>Eukaryota</taxon>
        <taxon>Metazoa</taxon>
        <taxon>Ecdysozoa</taxon>
        <taxon>Arthropoda</taxon>
        <taxon>Hexapoda</taxon>
        <taxon>Insecta</taxon>
        <taxon>Pterygota</taxon>
        <taxon>Neoptera</taxon>
        <taxon>Endopterygota</taxon>
        <taxon>Coleoptera</taxon>
        <taxon>Polyphaga</taxon>
        <taxon>Cucujiformia</taxon>
        <taxon>Curculionidae</taxon>
        <taxon>Scolytinae</taxon>
        <taxon>Hypothenemus</taxon>
    </lineage>
</organism>
<dbReference type="Proteomes" id="UP001566132">
    <property type="component" value="Unassembled WGS sequence"/>
</dbReference>
<dbReference type="InterPro" id="IPR032675">
    <property type="entry name" value="LRR_dom_sf"/>
</dbReference>
<dbReference type="SUPFAM" id="SSF52058">
    <property type="entry name" value="L domain-like"/>
    <property type="match status" value="1"/>
</dbReference>
<dbReference type="PROSITE" id="PS51450">
    <property type="entry name" value="LRR"/>
    <property type="match status" value="5"/>
</dbReference>
<evidence type="ECO:0000256" key="1">
    <source>
        <dbReference type="ARBA" id="ARBA00022614"/>
    </source>
</evidence>
<evidence type="ECO:0000313" key="6">
    <source>
        <dbReference type="EMBL" id="KAL1500997.1"/>
    </source>
</evidence>
<dbReference type="EMBL" id="JBDJPC010000005">
    <property type="protein sequence ID" value="KAL1500997.1"/>
    <property type="molecule type" value="Genomic_DNA"/>
</dbReference>
<dbReference type="SMART" id="SM00365">
    <property type="entry name" value="LRR_SD22"/>
    <property type="match status" value="6"/>
</dbReference>
<keyword evidence="4" id="KW-1133">Transmembrane helix</keyword>
<evidence type="ECO:0000256" key="4">
    <source>
        <dbReference type="SAM" id="Phobius"/>
    </source>
</evidence>
<feature type="chain" id="PRO_5044756902" evidence="5">
    <location>
        <begin position="24"/>
        <end position="473"/>
    </location>
</feature>
<evidence type="ECO:0000313" key="7">
    <source>
        <dbReference type="Proteomes" id="UP001566132"/>
    </source>
</evidence>
<dbReference type="Pfam" id="PF00560">
    <property type="entry name" value="LRR_1"/>
    <property type="match status" value="1"/>
</dbReference>
<dbReference type="Pfam" id="PF13855">
    <property type="entry name" value="LRR_8"/>
    <property type="match status" value="3"/>
</dbReference>
<evidence type="ECO:0000256" key="2">
    <source>
        <dbReference type="ARBA" id="ARBA00022729"/>
    </source>
</evidence>
<dbReference type="InterPro" id="IPR003591">
    <property type="entry name" value="Leu-rich_rpt_typical-subtyp"/>
</dbReference>
<accession>A0ABD1ESN1</accession>
<name>A0ABD1ESN1_HYPHA</name>
<protein>
    <submittedName>
        <fullName evidence="6">Uncharacterized protein</fullName>
    </submittedName>
</protein>
<dbReference type="Gene3D" id="3.80.10.10">
    <property type="entry name" value="Ribonuclease Inhibitor"/>
    <property type="match status" value="3"/>
</dbReference>
<keyword evidence="7" id="KW-1185">Reference proteome</keyword>
<dbReference type="InterPro" id="IPR001611">
    <property type="entry name" value="Leu-rich_rpt"/>
</dbReference>
<proteinExistence type="predicted"/>
<gene>
    <name evidence="6" type="ORF">ABEB36_006404</name>
</gene>
<feature type="transmembrane region" description="Helical" evidence="4">
    <location>
        <begin position="446"/>
        <end position="467"/>
    </location>
</feature>
<keyword evidence="3" id="KW-0677">Repeat</keyword>
<keyword evidence="2 5" id="KW-0732">Signal</keyword>
<evidence type="ECO:0000256" key="5">
    <source>
        <dbReference type="SAM" id="SignalP"/>
    </source>
</evidence>
<dbReference type="SMART" id="SM00369">
    <property type="entry name" value="LRR_TYP"/>
    <property type="match status" value="8"/>
</dbReference>
<dbReference type="InterPro" id="IPR050328">
    <property type="entry name" value="Dev_Immune_Receptor"/>
</dbReference>
<reference evidence="6 7" key="1">
    <citation type="submission" date="2024-05" db="EMBL/GenBank/DDBJ databases">
        <title>Genetic variation in Jamaican populations of the coffee berry borer (Hypothenemus hampei).</title>
        <authorList>
            <person name="Errbii M."/>
            <person name="Myrie A."/>
        </authorList>
    </citation>
    <scope>NUCLEOTIDE SEQUENCE [LARGE SCALE GENOMIC DNA]</scope>
    <source>
        <strain evidence="6">JA-Hopewell-2020-01-JO</strain>
        <tissue evidence="6">Whole body</tissue>
    </source>
</reference>
<keyword evidence="1" id="KW-0433">Leucine-rich repeat</keyword>
<dbReference type="AlphaFoldDB" id="A0ABD1ESN1"/>
<dbReference type="PANTHER" id="PTHR24373">
    <property type="entry name" value="SLIT RELATED LEUCINE-RICH REPEAT NEURONAL PROTEIN"/>
    <property type="match status" value="1"/>
</dbReference>
<sequence length="473" mass="55001">MIVPLKIWMLSFIFQIFITKSRCQGFKCKYGERGALTAICENATPSSFRNPEYHFDHLDETLLCLNCTLTELTAGRFDIGGNRIQILNLTNSKIETIEAKTFTGLVFLEKLYLSHNIISKFETEVFYGTRKVKELYLDDALLAPLPDYVFRELRQLRKLILKGNSGLDRLGNLTFFGLIHLQFLDMSWNKLKELNGSVANLENLEVLLLNDNKLQTILPTDFLELSKLVELDLSNNRITVLRLFFPRQNILRYLNLMNNNLTDDVVESYMFQHLTNLETLDLSRNSLTTIPLRLFHLLYNLRELTLSENNITKFAFSSFTGLPSLQSLNLSHNSIKETNFVNGTFQLNHVSKVDFSHNKIKELDEIFLKFRFPLLFLIRLEDNLIPCASRRRLELILKKLYNTVTSIDVDNCPKLDEKEEKDVLLEVNGELNVIAARMRSIDIIKIWFLIVILILVGVLFYIQFFILNRRQPE</sequence>
<dbReference type="PRINTS" id="PR00019">
    <property type="entry name" value="LEURICHRPT"/>
</dbReference>